<dbReference type="RefSeq" id="WP_166195917.1">
    <property type="nucleotide sequence ID" value="NZ_JAAOIV010000005.1"/>
</dbReference>
<dbReference type="Proteomes" id="UP000744769">
    <property type="component" value="Unassembled WGS sequence"/>
</dbReference>
<protein>
    <submittedName>
        <fullName evidence="1">DUF2190 family protein</fullName>
    </submittedName>
</protein>
<evidence type="ECO:0000313" key="2">
    <source>
        <dbReference type="Proteomes" id="UP000744769"/>
    </source>
</evidence>
<organism evidence="1 2">
    <name type="scientific">Metallococcus carri</name>
    <dbReference type="NCBI Taxonomy" id="1656884"/>
    <lineage>
        <taxon>Bacteria</taxon>
        <taxon>Bacillati</taxon>
        <taxon>Actinomycetota</taxon>
        <taxon>Actinomycetes</taxon>
        <taxon>Micrococcales</taxon>
        <taxon>Dermacoccaceae</taxon>
        <taxon>Metallococcus</taxon>
    </lineage>
</organism>
<comment type="caution">
    <text evidence="1">The sequence shown here is derived from an EMBL/GenBank/DDBJ whole genome shotgun (WGS) entry which is preliminary data.</text>
</comment>
<name>A0A967B1X0_9MICO</name>
<gene>
    <name evidence="1" type="ORF">G9U51_08320</name>
</gene>
<dbReference type="InterPro" id="IPR011231">
    <property type="entry name" value="Phage_VT1-Sakai_H0018"/>
</dbReference>
<dbReference type="EMBL" id="JAAOIV010000005">
    <property type="protein sequence ID" value="NHN55780.1"/>
    <property type="molecule type" value="Genomic_DNA"/>
</dbReference>
<proteinExistence type="predicted"/>
<dbReference type="Pfam" id="PF09956">
    <property type="entry name" value="Phage_cement_2"/>
    <property type="match status" value="1"/>
</dbReference>
<keyword evidence="2" id="KW-1185">Reference proteome</keyword>
<reference evidence="1" key="1">
    <citation type="submission" date="2020-03" db="EMBL/GenBank/DDBJ databases">
        <title>Draft sequencing of Calidifontibacter sp. DB0510.</title>
        <authorList>
            <person name="Kim D.-U."/>
        </authorList>
    </citation>
    <scope>NUCLEOTIDE SEQUENCE</scope>
    <source>
        <strain evidence="1">DB0510</strain>
    </source>
</reference>
<dbReference type="AlphaFoldDB" id="A0A967B1X0"/>
<accession>A0A967B1X0</accession>
<sequence length="120" mass="11775">MGEYVPKFTPGATRPRTASAAITGGQVVEITGPDQVGPASAGSTKWCGVAGFDVKAGERVTVYAGGVQFPIASGAVAAGDAVACAANGRVSKTTSSDGTVVGVAESSATDGQPVEIAFNR</sequence>
<evidence type="ECO:0000313" key="1">
    <source>
        <dbReference type="EMBL" id="NHN55780.1"/>
    </source>
</evidence>